<organism evidence="8">
    <name type="scientific">marine metagenome</name>
    <dbReference type="NCBI Taxonomy" id="408172"/>
    <lineage>
        <taxon>unclassified sequences</taxon>
        <taxon>metagenomes</taxon>
        <taxon>ecological metagenomes</taxon>
    </lineage>
</organism>
<evidence type="ECO:0000256" key="7">
    <source>
        <dbReference type="SAM" id="Phobius"/>
    </source>
</evidence>
<evidence type="ECO:0000256" key="6">
    <source>
        <dbReference type="ARBA" id="ARBA00023136"/>
    </source>
</evidence>
<dbReference type="GO" id="GO:0042121">
    <property type="term" value="P:alginic acid biosynthetic process"/>
    <property type="evidence" value="ECO:0007669"/>
    <property type="project" value="InterPro"/>
</dbReference>
<feature type="non-terminal residue" evidence="8">
    <location>
        <position position="1"/>
    </location>
</feature>
<dbReference type="Pfam" id="PF03062">
    <property type="entry name" value="MBOAT"/>
    <property type="match status" value="1"/>
</dbReference>
<comment type="similarity">
    <text evidence="2">Belongs to the membrane-bound acyltransferase family.</text>
</comment>
<feature type="transmembrane region" description="Helical" evidence="7">
    <location>
        <begin position="70"/>
        <end position="87"/>
    </location>
</feature>
<dbReference type="EMBL" id="UINC01230631">
    <property type="protein sequence ID" value="SVE62839.1"/>
    <property type="molecule type" value="Genomic_DNA"/>
</dbReference>
<dbReference type="InterPro" id="IPR028362">
    <property type="entry name" value="AlgI"/>
</dbReference>
<evidence type="ECO:0000256" key="1">
    <source>
        <dbReference type="ARBA" id="ARBA00004651"/>
    </source>
</evidence>
<evidence type="ECO:0000256" key="2">
    <source>
        <dbReference type="ARBA" id="ARBA00010323"/>
    </source>
</evidence>
<feature type="transmembrane region" description="Helical" evidence="7">
    <location>
        <begin position="154"/>
        <end position="180"/>
    </location>
</feature>
<reference evidence="8" key="1">
    <citation type="submission" date="2018-05" db="EMBL/GenBank/DDBJ databases">
        <authorList>
            <person name="Lanie J.A."/>
            <person name="Ng W.-L."/>
            <person name="Kazmierczak K.M."/>
            <person name="Andrzejewski T.M."/>
            <person name="Davidsen T.M."/>
            <person name="Wayne K.J."/>
            <person name="Tettelin H."/>
            <person name="Glass J.I."/>
            <person name="Rusch D."/>
            <person name="Podicherti R."/>
            <person name="Tsui H.-C.T."/>
            <person name="Winkler M.E."/>
        </authorList>
    </citation>
    <scope>NUCLEOTIDE SEQUENCE</scope>
</reference>
<feature type="transmembrane region" description="Helical" evidence="7">
    <location>
        <begin position="200"/>
        <end position="220"/>
    </location>
</feature>
<dbReference type="PANTHER" id="PTHR13285">
    <property type="entry name" value="ACYLTRANSFERASE"/>
    <property type="match status" value="1"/>
</dbReference>
<feature type="non-terminal residue" evidence="8">
    <location>
        <position position="228"/>
    </location>
</feature>
<dbReference type="PIRSF" id="PIRSF016636">
    <property type="entry name" value="AlgI_DltB"/>
    <property type="match status" value="1"/>
</dbReference>
<dbReference type="InterPro" id="IPR051085">
    <property type="entry name" value="MB_O-acyltransferase"/>
</dbReference>
<keyword evidence="4 7" id="KW-0812">Transmembrane</keyword>
<dbReference type="GO" id="GO:0005886">
    <property type="term" value="C:plasma membrane"/>
    <property type="evidence" value="ECO:0007669"/>
    <property type="project" value="UniProtKB-SubCell"/>
</dbReference>
<dbReference type="InterPro" id="IPR004299">
    <property type="entry name" value="MBOAT_fam"/>
</dbReference>
<proteinExistence type="inferred from homology"/>
<evidence type="ECO:0000313" key="8">
    <source>
        <dbReference type="EMBL" id="SVE62839.1"/>
    </source>
</evidence>
<sequence length="228" mass="26096">LFASFFPQLVAGPIERARDLLPQIEKNRLFNSGDIQDGLILMMWGFFKKMVIADNVAIIVNKIFLVDEPGFALIWIGVFAFAIQILADFSGYTDIARGTAKILGIRLSENFRHPYLTRSPAEFWRRWHITLSFWFRDYVYIPLGGSRGGTLSKVLVLLVTFFLTGLWHGAGWNFILWGVYNGLLIQFQRMLTSLFPKVSLPKTISGAITFVLITVGWLFFRETDITYI</sequence>
<protein>
    <recommendedName>
        <fullName evidence="9">MBOAT family protein</fullName>
    </recommendedName>
</protein>
<comment type="subcellular location">
    <subcellularLocation>
        <location evidence="1">Cell membrane</location>
        <topology evidence="1">Multi-pass membrane protein</topology>
    </subcellularLocation>
</comment>
<keyword evidence="3" id="KW-1003">Cell membrane</keyword>
<dbReference type="PANTHER" id="PTHR13285:SF18">
    <property type="entry name" value="PROTEIN-CYSTEINE N-PALMITOYLTRANSFERASE RASP"/>
    <property type="match status" value="1"/>
</dbReference>
<evidence type="ECO:0008006" key="9">
    <source>
        <dbReference type="Google" id="ProtNLM"/>
    </source>
</evidence>
<dbReference type="InterPro" id="IPR024194">
    <property type="entry name" value="Ac/AlaTfrase_AlgI/DltB"/>
</dbReference>
<evidence type="ECO:0000256" key="4">
    <source>
        <dbReference type="ARBA" id="ARBA00022692"/>
    </source>
</evidence>
<name>A0A383F1M5_9ZZZZ</name>
<dbReference type="PIRSF" id="PIRSF500217">
    <property type="entry name" value="AlgI"/>
    <property type="match status" value="1"/>
</dbReference>
<evidence type="ECO:0000256" key="3">
    <source>
        <dbReference type="ARBA" id="ARBA00022475"/>
    </source>
</evidence>
<dbReference type="AlphaFoldDB" id="A0A383F1M5"/>
<keyword evidence="5 7" id="KW-1133">Transmembrane helix</keyword>
<evidence type="ECO:0000256" key="5">
    <source>
        <dbReference type="ARBA" id="ARBA00022989"/>
    </source>
</evidence>
<keyword evidence="6 7" id="KW-0472">Membrane</keyword>
<gene>
    <name evidence="8" type="ORF">METZ01_LOCUS515693</name>
</gene>
<dbReference type="GO" id="GO:0016746">
    <property type="term" value="F:acyltransferase activity"/>
    <property type="evidence" value="ECO:0007669"/>
    <property type="project" value="InterPro"/>
</dbReference>
<accession>A0A383F1M5</accession>